<dbReference type="GO" id="GO:0009446">
    <property type="term" value="P:putrescine biosynthetic process"/>
    <property type="evidence" value="ECO:0007669"/>
    <property type="project" value="InterPro"/>
</dbReference>
<evidence type="ECO:0000313" key="2">
    <source>
        <dbReference type="EMBL" id="SUZ96704.1"/>
    </source>
</evidence>
<dbReference type="SUPFAM" id="SSF55909">
    <property type="entry name" value="Pentein"/>
    <property type="match status" value="1"/>
</dbReference>
<dbReference type="Gene3D" id="3.75.10.10">
    <property type="entry name" value="L-arginine/glycine Amidinotransferase, Chain A"/>
    <property type="match status" value="1"/>
</dbReference>
<name>A0A381RZU6_9ZZZZ</name>
<keyword evidence="1" id="KW-0378">Hydrolase</keyword>
<accession>A0A381RZU6</accession>
<organism evidence="2">
    <name type="scientific">marine metagenome</name>
    <dbReference type="NCBI Taxonomy" id="408172"/>
    <lineage>
        <taxon>unclassified sequences</taxon>
        <taxon>metagenomes</taxon>
        <taxon>ecological metagenomes</taxon>
    </lineage>
</organism>
<dbReference type="GO" id="GO:0047632">
    <property type="term" value="F:agmatine deiminase activity"/>
    <property type="evidence" value="ECO:0007669"/>
    <property type="project" value="TreeGrafter"/>
</dbReference>
<dbReference type="InterPro" id="IPR007466">
    <property type="entry name" value="Peptidyl-Arg-deiminase_porph"/>
</dbReference>
<dbReference type="AlphaFoldDB" id="A0A381RZU6"/>
<proteinExistence type="predicted"/>
<evidence type="ECO:0000256" key="1">
    <source>
        <dbReference type="ARBA" id="ARBA00022801"/>
    </source>
</evidence>
<evidence type="ECO:0008006" key="3">
    <source>
        <dbReference type="Google" id="ProtNLM"/>
    </source>
</evidence>
<gene>
    <name evidence="2" type="ORF">METZ01_LOCUS49558</name>
</gene>
<sequence length="633" mass="70365">MRKFLSLIGLFTMIGLLYAGNQGSDLQVKTDEWFQNHPDSYPHWLTPEEEQRKDEIGRDFYPTDPPIGPVRNIAEFEPMESVLVRYPFGISYSVIAEMSEDIMVTTIVSGQSQENTVTNYYSSNGVNLDNCIFLHAPTESYWSRDYGPWYVVNGNNEVGIVNFIYNRPRPNDNDIPIEMAEFLDIELYGMNLITAGGNYMTDGMGISAASELVWEENPSQSHAAIAQLLENFTGVTNFHVIPDPNNTYIDHIDCWGKFLDVDKVLVRSVPTSHNQYDEIEATADYFSNQMSSYGTPYEVYRVYTPQNQPYTNSLILNDKVFVPITGSSWDDDALESYEEAMPGYEVLGFTGSWESTDALHCRAKGVADRGMLYIRHIPLSGEIPSSNGDFEITATVIPYSGASVNNNSPTVFYRVDGGGYQSTVMESIVGNEFSGYIPALPFGGEVAYYIHAADASGRSVNHPFIGAPDPHIFQVISTQVEMDLPHLESWNLVGLPLVVTDPGYLNLFPTATENSCFSYNENGYLAETSLSEGNGYWLHFEETGSHSIVGEVISEISINMNSGWNLIAGISYNVNSYEIQDPGNIIIPNTLFEFQGASGYAYAESLAPGKGYWVRTSNPGVIIITFSNNSQSQ</sequence>
<dbReference type="Pfam" id="PF04371">
    <property type="entry name" value="PAD_porph"/>
    <property type="match status" value="1"/>
</dbReference>
<dbReference type="PANTHER" id="PTHR31377:SF0">
    <property type="entry name" value="AGMATINE DEIMINASE-RELATED"/>
    <property type="match status" value="1"/>
</dbReference>
<protein>
    <recommendedName>
        <fullName evidence="3">Peptidylarginine deiminase</fullName>
    </recommendedName>
</protein>
<reference evidence="2" key="1">
    <citation type="submission" date="2018-05" db="EMBL/GenBank/DDBJ databases">
        <authorList>
            <person name="Lanie J.A."/>
            <person name="Ng W.-L."/>
            <person name="Kazmierczak K.M."/>
            <person name="Andrzejewski T.M."/>
            <person name="Davidsen T.M."/>
            <person name="Wayne K.J."/>
            <person name="Tettelin H."/>
            <person name="Glass J.I."/>
            <person name="Rusch D."/>
            <person name="Podicherti R."/>
            <person name="Tsui H.-C.T."/>
            <person name="Winkler M.E."/>
        </authorList>
    </citation>
    <scope>NUCLEOTIDE SEQUENCE</scope>
</reference>
<dbReference type="GO" id="GO:0004668">
    <property type="term" value="F:protein-arginine deiminase activity"/>
    <property type="evidence" value="ECO:0007669"/>
    <property type="project" value="InterPro"/>
</dbReference>
<dbReference type="EMBL" id="UINC01002440">
    <property type="protein sequence ID" value="SUZ96704.1"/>
    <property type="molecule type" value="Genomic_DNA"/>
</dbReference>
<dbReference type="PANTHER" id="PTHR31377">
    <property type="entry name" value="AGMATINE DEIMINASE-RELATED"/>
    <property type="match status" value="1"/>
</dbReference>